<accession>A0A4R8MB64</accession>
<keyword evidence="2" id="KW-1185">Reference proteome</keyword>
<dbReference type="RefSeq" id="WP_133956564.1">
    <property type="nucleotide sequence ID" value="NZ_SORI01000003.1"/>
</dbReference>
<dbReference type="OrthoDB" id="965at2"/>
<evidence type="ECO:0000313" key="1">
    <source>
        <dbReference type="EMBL" id="TDY62923.1"/>
    </source>
</evidence>
<organism evidence="1 2">
    <name type="scientific">Aminivibrio pyruvatiphilus</name>
    <dbReference type="NCBI Taxonomy" id="1005740"/>
    <lineage>
        <taxon>Bacteria</taxon>
        <taxon>Thermotogati</taxon>
        <taxon>Synergistota</taxon>
        <taxon>Synergistia</taxon>
        <taxon>Synergistales</taxon>
        <taxon>Aminobacteriaceae</taxon>
        <taxon>Aminivibrio</taxon>
    </lineage>
</organism>
<reference evidence="1 2" key="1">
    <citation type="submission" date="2019-03" db="EMBL/GenBank/DDBJ databases">
        <title>Genomic Encyclopedia of Type Strains, Phase IV (KMG-IV): sequencing the most valuable type-strain genomes for metagenomic binning, comparative biology and taxonomic classification.</title>
        <authorList>
            <person name="Goeker M."/>
        </authorList>
    </citation>
    <scope>NUCLEOTIDE SEQUENCE [LARGE SCALE GENOMIC DNA]</scope>
    <source>
        <strain evidence="1 2">DSM 25964</strain>
    </source>
</reference>
<protein>
    <submittedName>
        <fullName evidence="1">Uncharacterized protein</fullName>
    </submittedName>
</protein>
<dbReference type="AlphaFoldDB" id="A0A4R8MB64"/>
<comment type="caution">
    <text evidence="1">The sequence shown here is derived from an EMBL/GenBank/DDBJ whole genome shotgun (WGS) entry which is preliminary data.</text>
</comment>
<proteinExistence type="predicted"/>
<dbReference type="Proteomes" id="UP000295066">
    <property type="component" value="Unassembled WGS sequence"/>
</dbReference>
<dbReference type="EMBL" id="SORI01000003">
    <property type="protein sequence ID" value="TDY62923.1"/>
    <property type="molecule type" value="Genomic_DNA"/>
</dbReference>
<gene>
    <name evidence="1" type="ORF">C8D99_103143</name>
</gene>
<name>A0A4R8MB64_9BACT</name>
<sequence>MQNFGFQIGEDTVRQLNAFLSDPGNGAIGDLKRVVAKYGSVSEINERARESGKVESLVKKLERMNSPYVKDLEWLAEIRDEGKLVSLSDYRARVNPGRPSWDYDHSRAATLEISAMQYFPWLLAEVRQCVEKGEVLPGRFIRVRKMKEQEADGGDLPAVRAATKILGASCVETLDTKGVDGSNIHLGGPETITGYFGGIGQPNSHPLRWVEEALYYYVNYGVDEVLNINPGTVFLGYLLYRMGVDIRFKISVFMGNDNPYAVLWTLLAARMFAREDGSTPLAGFNLSNSIDDAHLAKSAEIRRSLGLEDQVRIEHHITETWKSIVRQPYNRRDGLLELVKTVPNISAKHEGGNPEDEQTLAHPSDILDYFREKKEIESSGEMDALTRNYLLKHKAVNDTAAALTKAGLSFVAAGAHRL</sequence>
<evidence type="ECO:0000313" key="2">
    <source>
        <dbReference type="Proteomes" id="UP000295066"/>
    </source>
</evidence>